<name>A0A7T4U1L6_9ACTN</name>
<dbReference type="PROSITE" id="PS50043">
    <property type="entry name" value="HTH_LUXR_2"/>
    <property type="match status" value="1"/>
</dbReference>
<evidence type="ECO:0000256" key="1">
    <source>
        <dbReference type="ARBA" id="ARBA00023015"/>
    </source>
</evidence>
<dbReference type="Gene3D" id="1.10.10.10">
    <property type="entry name" value="Winged helix-like DNA-binding domain superfamily/Winged helix DNA-binding domain"/>
    <property type="match status" value="1"/>
</dbReference>
<keyword evidence="1" id="KW-0805">Transcription regulation</keyword>
<reference evidence="5 6" key="1">
    <citation type="submission" date="2020-12" db="EMBL/GenBank/DDBJ databases">
        <title>Identification and biosynthesis of polyene macrolides produced by Streptomyces alfalfae Men-myco-93-63.</title>
        <authorList>
            <person name="Liu D."/>
            <person name="Li Y."/>
            <person name="Liu L."/>
            <person name="Han X."/>
            <person name="Shen F."/>
        </authorList>
    </citation>
    <scope>NUCLEOTIDE SEQUENCE [LARGE SCALE GENOMIC DNA]</scope>
    <source>
        <strain evidence="5 6">Men-myco-93-63</strain>
    </source>
</reference>
<proteinExistence type="predicted"/>
<dbReference type="AlphaFoldDB" id="A0A7T4U1L6"/>
<evidence type="ECO:0000313" key="5">
    <source>
        <dbReference type="EMBL" id="QQC93540.1"/>
    </source>
</evidence>
<dbReference type="InterPro" id="IPR036388">
    <property type="entry name" value="WH-like_DNA-bd_sf"/>
</dbReference>
<evidence type="ECO:0000259" key="4">
    <source>
        <dbReference type="PROSITE" id="PS50043"/>
    </source>
</evidence>
<dbReference type="GO" id="GO:0003677">
    <property type="term" value="F:DNA binding"/>
    <property type="evidence" value="ECO:0007669"/>
    <property type="project" value="UniProtKB-KW"/>
</dbReference>
<accession>A0A7T4U1L6</accession>
<dbReference type="GO" id="GO:0006355">
    <property type="term" value="P:regulation of DNA-templated transcription"/>
    <property type="evidence" value="ECO:0007669"/>
    <property type="project" value="InterPro"/>
</dbReference>
<dbReference type="SUPFAM" id="SSF46894">
    <property type="entry name" value="C-terminal effector domain of the bipartite response regulators"/>
    <property type="match status" value="1"/>
</dbReference>
<feature type="domain" description="HTH luxR-type" evidence="4">
    <location>
        <begin position="1"/>
        <end position="51"/>
    </location>
</feature>
<gene>
    <name evidence="5" type="ORF">I8755_01855</name>
</gene>
<dbReference type="PANTHER" id="PTHR44688">
    <property type="entry name" value="DNA-BINDING TRANSCRIPTIONAL ACTIVATOR DEVR_DOSR"/>
    <property type="match status" value="1"/>
</dbReference>
<dbReference type="InterPro" id="IPR016032">
    <property type="entry name" value="Sig_transdc_resp-reg_C-effctor"/>
</dbReference>
<keyword evidence="3" id="KW-0804">Transcription</keyword>
<dbReference type="PANTHER" id="PTHR44688:SF16">
    <property type="entry name" value="DNA-BINDING TRANSCRIPTIONAL ACTIVATOR DEVR_DOSR"/>
    <property type="match status" value="1"/>
</dbReference>
<dbReference type="Pfam" id="PF00196">
    <property type="entry name" value="GerE"/>
    <property type="match status" value="1"/>
</dbReference>
<dbReference type="InterPro" id="IPR000792">
    <property type="entry name" value="Tscrpt_reg_LuxR_C"/>
</dbReference>
<evidence type="ECO:0000313" key="6">
    <source>
        <dbReference type="Proteomes" id="UP000596130"/>
    </source>
</evidence>
<dbReference type="EMBL" id="CP065959">
    <property type="protein sequence ID" value="QQC93540.1"/>
    <property type="molecule type" value="Genomic_DNA"/>
</dbReference>
<protein>
    <submittedName>
        <fullName evidence="5">Helix-turn-helix transcriptional regulator</fullName>
    </submittedName>
</protein>
<evidence type="ECO:0000256" key="3">
    <source>
        <dbReference type="ARBA" id="ARBA00023163"/>
    </source>
</evidence>
<keyword evidence="2" id="KW-0238">DNA-binding</keyword>
<organism evidence="5 6">
    <name type="scientific">Streptomyces alfalfae</name>
    <dbReference type="NCBI Taxonomy" id="1642299"/>
    <lineage>
        <taxon>Bacteria</taxon>
        <taxon>Bacillati</taxon>
        <taxon>Actinomycetota</taxon>
        <taxon>Actinomycetes</taxon>
        <taxon>Kitasatosporales</taxon>
        <taxon>Streptomycetaceae</taxon>
        <taxon>Streptomyces</taxon>
    </lineage>
</organism>
<evidence type="ECO:0000256" key="2">
    <source>
        <dbReference type="ARBA" id="ARBA00023125"/>
    </source>
</evidence>
<sequence>MALAALGKSDHEIAGRLVLSPLTVRRHISRATTKLHARDRAQLVVITHQSGLVRPAAGG</sequence>
<dbReference type="SMART" id="SM00421">
    <property type="entry name" value="HTH_LUXR"/>
    <property type="match status" value="1"/>
</dbReference>
<dbReference type="Proteomes" id="UP000596130">
    <property type="component" value="Chromosome"/>
</dbReference>